<evidence type="ECO:0000256" key="1">
    <source>
        <dbReference type="ARBA" id="ARBA00001974"/>
    </source>
</evidence>
<dbReference type="Gene3D" id="3.40.462.20">
    <property type="match status" value="1"/>
</dbReference>
<keyword evidence="4" id="KW-0274">FAD</keyword>
<evidence type="ECO:0000256" key="5">
    <source>
        <dbReference type="ARBA" id="ARBA00023002"/>
    </source>
</evidence>
<gene>
    <name evidence="8" type="ORF">ISF_03593</name>
</gene>
<dbReference type="GeneID" id="30019885"/>
<dbReference type="InterPro" id="IPR050416">
    <property type="entry name" value="FAD-linked_Oxidoreductase"/>
</dbReference>
<dbReference type="InterPro" id="IPR036318">
    <property type="entry name" value="FAD-bd_PCMH-like_sf"/>
</dbReference>
<dbReference type="EMBL" id="AZHB01000007">
    <property type="protein sequence ID" value="OAA67417.1"/>
    <property type="molecule type" value="Genomic_DNA"/>
</dbReference>
<feature type="signal peptide" evidence="6">
    <location>
        <begin position="1"/>
        <end position="19"/>
    </location>
</feature>
<dbReference type="RefSeq" id="XP_018705406.1">
    <property type="nucleotide sequence ID" value="XM_018847199.1"/>
</dbReference>
<dbReference type="InterPro" id="IPR016166">
    <property type="entry name" value="FAD-bd_PCMH"/>
</dbReference>
<keyword evidence="9" id="KW-1185">Reference proteome</keyword>
<reference evidence="8 9" key="1">
    <citation type="journal article" date="2016" name="Genome Biol. Evol.">
        <title>Divergent and convergent evolution of fungal pathogenicity.</title>
        <authorList>
            <person name="Shang Y."/>
            <person name="Xiao G."/>
            <person name="Zheng P."/>
            <person name="Cen K."/>
            <person name="Zhan S."/>
            <person name="Wang C."/>
        </authorList>
    </citation>
    <scope>NUCLEOTIDE SEQUENCE [LARGE SCALE GENOMIC DNA]</scope>
    <source>
        <strain evidence="8 9">ARSEF 2679</strain>
    </source>
</reference>
<dbReference type="InterPro" id="IPR016169">
    <property type="entry name" value="FAD-bd_PCMH_sub2"/>
</dbReference>
<organism evidence="8 9">
    <name type="scientific">Cordyceps fumosorosea (strain ARSEF 2679)</name>
    <name type="common">Isaria fumosorosea</name>
    <dbReference type="NCBI Taxonomy" id="1081104"/>
    <lineage>
        <taxon>Eukaryota</taxon>
        <taxon>Fungi</taxon>
        <taxon>Dikarya</taxon>
        <taxon>Ascomycota</taxon>
        <taxon>Pezizomycotina</taxon>
        <taxon>Sordariomycetes</taxon>
        <taxon>Hypocreomycetidae</taxon>
        <taxon>Hypocreales</taxon>
        <taxon>Cordycipitaceae</taxon>
        <taxon>Cordyceps</taxon>
    </lineage>
</organism>
<feature type="chain" id="PRO_5007894953" evidence="6">
    <location>
        <begin position="20"/>
        <end position="587"/>
    </location>
</feature>
<dbReference type="GO" id="GO:0016491">
    <property type="term" value="F:oxidoreductase activity"/>
    <property type="evidence" value="ECO:0007669"/>
    <property type="project" value="UniProtKB-KW"/>
</dbReference>
<dbReference type="GO" id="GO:0071949">
    <property type="term" value="F:FAD binding"/>
    <property type="evidence" value="ECO:0007669"/>
    <property type="project" value="InterPro"/>
</dbReference>
<dbReference type="Proteomes" id="UP000076744">
    <property type="component" value="Unassembled WGS sequence"/>
</dbReference>
<dbReference type="SUPFAM" id="SSF56176">
    <property type="entry name" value="FAD-binding/transporter-associated domain-like"/>
    <property type="match status" value="1"/>
</dbReference>
<accession>A0A167ZEJ7</accession>
<feature type="domain" description="FAD-binding PCMH-type" evidence="7">
    <location>
        <begin position="132"/>
        <end position="313"/>
    </location>
</feature>
<dbReference type="PANTHER" id="PTHR42973:SF39">
    <property type="entry name" value="FAD-BINDING PCMH-TYPE DOMAIN-CONTAINING PROTEIN"/>
    <property type="match status" value="1"/>
</dbReference>
<dbReference type="Pfam" id="PF08031">
    <property type="entry name" value="BBE"/>
    <property type="match status" value="1"/>
</dbReference>
<sequence>MRHLFVAATFCAVAAQAKPASVPGAECKCFPGDACWPTIQQWNELNATVDGNLIATVPLASACHDPNYNETACATLRNAWLSPTVQYVDLPPMIHRTLTRFTFSLSSSSSVMAPLFANQSCDPLQPRAAPCTLGTYVRYAVRVRHAAHVAAALRFAARHRVRLVIRNTGHDYLGRSTGAGALAVWTHHLDDVSVLDWRSASYTGKALRIGAGVVGHEALATAAAAGLVVVTGECPTVGLAGGYVQGGGHSALSTAHGLAADNALAYDVVVATDGRLVTATPDNRHRDLFWALSGGGGGNYGVVVAMVVRAHPDAVVSGVSFDVQLPGSGGGDDDRMMDVVEAYHAALPGIVDAGAMSIYFFGAGFLRSPATTFFNKTRAEAETALRPFLAAAAALNATVTPTFTQFPAYLEHYAHYFGPLPAGSIRVGESLFGGRLVDRPSLARFSPTARRLSRAGVTFIGVALDVSRHDGVRAAVLPQWRGAIVSASLTLPWSFDAPFADMRAAQDRITTEVQPLVDRATPGGGAYMNEADYQQPDFKEAFFGDNYDRLRAVKRAWDPEGLFYAVAGVDSDRWEVRGDGRLCKASA</sequence>
<name>A0A167ZEJ7_CORFA</name>
<comment type="similarity">
    <text evidence="2">Belongs to the oxygen-dependent FAD-linked oxidoreductase family.</text>
</comment>
<evidence type="ECO:0000256" key="6">
    <source>
        <dbReference type="SAM" id="SignalP"/>
    </source>
</evidence>
<evidence type="ECO:0000256" key="4">
    <source>
        <dbReference type="ARBA" id="ARBA00022827"/>
    </source>
</evidence>
<evidence type="ECO:0000256" key="2">
    <source>
        <dbReference type="ARBA" id="ARBA00005466"/>
    </source>
</evidence>
<evidence type="ECO:0000313" key="9">
    <source>
        <dbReference type="Proteomes" id="UP000076744"/>
    </source>
</evidence>
<dbReference type="Pfam" id="PF01565">
    <property type="entry name" value="FAD_binding_4"/>
    <property type="match status" value="1"/>
</dbReference>
<comment type="cofactor">
    <cofactor evidence="1">
        <name>FAD</name>
        <dbReference type="ChEBI" id="CHEBI:57692"/>
    </cofactor>
</comment>
<dbReference type="STRING" id="1081104.A0A167ZEJ7"/>
<dbReference type="InterPro" id="IPR012951">
    <property type="entry name" value="BBE"/>
</dbReference>
<dbReference type="PROSITE" id="PS51387">
    <property type="entry name" value="FAD_PCMH"/>
    <property type="match status" value="1"/>
</dbReference>
<evidence type="ECO:0000313" key="8">
    <source>
        <dbReference type="EMBL" id="OAA67417.1"/>
    </source>
</evidence>
<dbReference type="InterPro" id="IPR006094">
    <property type="entry name" value="Oxid_FAD_bind_N"/>
</dbReference>
<dbReference type="Gene3D" id="3.30.465.10">
    <property type="match status" value="2"/>
</dbReference>
<keyword evidence="3" id="KW-0285">Flavoprotein</keyword>
<evidence type="ECO:0000256" key="3">
    <source>
        <dbReference type="ARBA" id="ARBA00022630"/>
    </source>
</evidence>
<proteinExistence type="inferred from homology"/>
<dbReference type="AlphaFoldDB" id="A0A167ZEJ7"/>
<comment type="caution">
    <text evidence="8">The sequence shown here is derived from an EMBL/GenBank/DDBJ whole genome shotgun (WGS) entry which is preliminary data.</text>
</comment>
<keyword evidence="5" id="KW-0560">Oxidoreductase</keyword>
<keyword evidence="6" id="KW-0732">Signal</keyword>
<dbReference type="PANTHER" id="PTHR42973">
    <property type="entry name" value="BINDING OXIDOREDUCTASE, PUTATIVE (AFU_ORTHOLOGUE AFUA_1G17690)-RELATED"/>
    <property type="match status" value="1"/>
</dbReference>
<dbReference type="OrthoDB" id="9983560at2759"/>
<evidence type="ECO:0000259" key="7">
    <source>
        <dbReference type="PROSITE" id="PS51387"/>
    </source>
</evidence>
<protein>
    <submittedName>
        <fullName evidence="8">FAD-binding, type 2</fullName>
    </submittedName>
</protein>